<proteinExistence type="predicted"/>
<feature type="domain" description="Nephrocystin 3-like N-terminal" evidence="3">
    <location>
        <begin position="439"/>
        <end position="612"/>
    </location>
</feature>
<dbReference type="STRING" id="73230.A0A2B7ZE75"/>
<dbReference type="InterPro" id="IPR036770">
    <property type="entry name" value="Ankyrin_rpt-contain_sf"/>
</dbReference>
<dbReference type="AlphaFoldDB" id="A0A2B7ZE75"/>
<dbReference type="GO" id="GO:0003824">
    <property type="term" value="F:catalytic activity"/>
    <property type="evidence" value="ECO:0007669"/>
    <property type="project" value="InterPro"/>
</dbReference>
<keyword evidence="5" id="KW-1185">Reference proteome</keyword>
<protein>
    <recommendedName>
        <fullName evidence="3">Nephrocystin 3-like N-terminal domain-containing protein</fullName>
    </recommendedName>
</protein>
<evidence type="ECO:0000313" key="5">
    <source>
        <dbReference type="Proteomes" id="UP000226031"/>
    </source>
</evidence>
<dbReference type="SUPFAM" id="SSF53167">
    <property type="entry name" value="Purine and uridine phosphorylases"/>
    <property type="match status" value="1"/>
</dbReference>
<dbReference type="SUPFAM" id="SSF48403">
    <property type="entry name" value="Ankyrin repeat"/>
    <property type="match status" value="1"/>
</dbReference>
<dbReference type="Gene3D" id="1.25.40.20">
    <property type="entry name" value="Ankyrin repeat-containing domain"/>
    <property type="match status" value="1"/>
</dbReference>
<dbReference type="InterPro" id="IPR027417">
    <property type="entry name" value="P-loop_NTPase"/>
</dbReference>
<evidence type="ECO:0000256" key="1">
    <source>
        <dbReference type="ARBA" id="ARBA00022737"/>
    </source>
</evidence>
<dbReference type="InterPro" id="IPR056884">
    <property type="entry name" value="NPHP3-like_N"/>
</dbReference>
<dbReference type="Proteomes" id="UP000226031">
    <property type="component" value="Unassembled WGS sequence"/>
</dbReference>
<evidence type="ECO:0000313" key="4">
    <source>
        <dbReference type="EMBL" id="PGH31895.1"/>
    </source>
</evidence>
<dbReference type="PANTHER" id="PTHR46082">
    <property type="entry name" value="ATP/GTP-BINDING PROTEIN-RELATED"/>
    <property type="match status" value="1"/>
</dbReference>
<comment type="caution">
    <text evidence="4">The sequence shown here is derived from an EMBL/GenBank/DDBJ whole genome shotgun (WGS) entry which is preliminary data.</text>
</comment>
<dbReference type="SMART" id="SM00248">
    <property type="entry name" value="ANK"/>
    <property type="match status" value="3"/>
</dbReference>
<organism evidence="4 5">
    <name type="scientific">[Emmonsia] crescens</name>
    <dbReference type="NCBI Taxonomy" id="73230"/>
    <lineage>
        <taxon>Eukaryota</taxon>
        <taxon>Fungi</taxon>
        <taxon>Dikarya</taxon>
        <taxon>Ascomycota</taxon>
        <taxon>Pezizomycotina</taxon>
        <taxon>Eurotiomycetes</taxon>
        <taxon>Eurotiomycetidae</taxon>
        <taxon>Onygenales</taxon>
        <taxon>Ajellomycetaceae</taxon>
        <taxon>Emergomyces</taxon>
    </lineage>
</organism>
<dbReference type="EMBL" id="PDND01000111">
    <property type="protein sequence ID" value="PGH31895.1"/>
    <property type="molecule type" value="Genomic_DNA"/>
</dbReference>
<evidence type="ECO:0000259" key="3">
    <source>
        <dbReference type="Pfam" id="PF24883"/>
    </source>
</evidence>
<feature type="region of interest" description="Disordered" evidence="2">
    <location>
        <begin position="1"/>
        <end position="22"/>
    </location>
</feature>
<reference evidence="4 5" key="1">
    <citation type="submission" date="2017-10" db="EMBL/GenBank/DDBJ databases">
        <title>Comparative genomics in systemic dimorphic fungi from Ajellomycetaceae.</title>
        <authorList>
            <person name="Munoz J.F."/>
            <person name="Mcewen J.G."/>
            <person name="Clay O.K."/>
            <person name="Cuomo C.A."/>
        </authorList>
    </citation>
    <scope>NUCLEOTIDE SEQUENCE [LARGE SCALE GENOMIC DNA]</scope>
    <source>
        <strain evidence="4 5">UAMH4076</strain>
    </source>
</reference>
<dbReference type="Pfam" id="PF24883">
    <property type="entry name" value="NPHP3_N"/>
    <property type="match status" value="1"/>
</dbReference>
<dbReference type="SUPFAM" id="SSF52540">
    <property type="entry name" value="P-loop containing nucleoside triphosphate hydrolases"/>
    <property type="match status" value="1"/>
</dbReference>
<dbReference type="Pfam" id="PF12796">
    <property type="entry name" value="Ank_2"/>
    <property type="match status" value="1"/>
</dbReference>
<name>A0A2B7ZE75_9EURO</name>
<dbReference type="InterPro" id="IPR053137">
    <property type="entry name" value="NLR-like"/>
</dbReference>
<gene>
    <name evidence="4" type="ORF">GX50_05330</name>
</gene>
<dbReference type="InterPro" id="IPR035994">
    <property type="entry name" value="Nucleoside_phosphorylase_sf"/>
</dbReference>
<dbReference type="Gene3D" id="3.40.50.1580">
    <property type="entry name" value="Nucleoside phosphorylase domain"/>
    <property type="match status" value="1"/>
</dbReference>
<dbReference type="GO" id="GO:0009116">
    <property type="term" value="P:nucleoside metabolic process"/>
    <property type="evidence" value="ECO:0007669"/>
    <property type="project" value="InterPro"/>
</dbReference>
<evidence type="ECO:0000256" key="2">
    <source>
        <dbReference type="SAM" id="MobiDB-lite"/>
    </source>
</evidence>
<dbReference type="InterPro" id="IPR002110">
    <property type="entry name" value="Ankyrin_rpt"/>
</dbReference>
<dbReference type="PANTHER" id="PTHR46082:SF11">
    <property type="entry name" value="AAA+ ATPASE DOMAIN-CONTAINING PROTEIN-RELATED"/>
    <property type="match status" value="1"/>
</dbReference>
<keyword evidence="1" id="KW-0677">Repeat</keyword>
<dbReference type="VEuPathDB" id="FungiDB:EMCG_00985"/>
<sequence length="1252" mass="141663">MQKRRFTEENQLEAVSGATKKRTTDWEINGTQPTQTSRRRLTRDDYTVGWICPLEVEQTAALEMLDEEHDRLPQPITDNNVYNLGSIASHNVVITGLSRAGNNTAATVVAHMRMTFPNLKFGLLVGIGGGVPVKTDNGMIRLGDVVVSQPANSHSDAVQYDYGKAKVGHFECRSSLARPPAVLLNAAQDLSSKRARLCEDPLLKNISRINTNTQGLRKYKHPGPGRDHLFKSDYIHLIEGASCNECGCDPSERVQRHSDDESDGSYVNVHRGTIASGGLVVKDAVLRDQLAEEYGVLCFEMEAAGTLTDFPCLVIRGISDYSDSHKNNEWHGYAAAAAAAYARQLFFHMPIHDMTSSILPAESQTPPSSNEIPISVDSLNQIDDRQMSSKSLTHSYVLPVESQTFPFLTETQTRMLVDSLRFDQIDARQMSIKGAHMRTCEWLLEKSEYFEWLDPAKLNEHHGFLWIKGKPGIGKSTLMKFAVHNSRKMEDRITICFFFHARGSTLEKSIVGMYRSLLLQLLKRLPELQIIFASAGLETWNSIDCPEWSVELLKNLFRQAILLLGQSSVMCFIDALDECDESQIRDMVMFFQRLGELAVSENICFRVCFSSRHYPHISISKHVSLALEGQEGHVNDIASYIDSELRLDDSSISEQLRADVRKKASGVFMWVVLVVDMLKKEHDEGRSTRRLRKTLQSIPGDLHELFHGILTRDDRNNDELLLCIQWLLFASRPLKPEELYFAILSGTEPEDLTTWDLNDIPMHKIKKFILNCSKGLAEITESAIPTVQFIHESVTDFFLKKNGLMVVSSGLEINFQGQSHERLKQCSLNYLNMDAISQSKPPRNPRDWPVVTEFPFIKYAQMNVLYHADAAEGFGVTQRDFISDFQVSEWIKVDNMFSPIVTGRKPLNESRLYSRKASLLYILAATNMSNLIRIHPSNLSYFEAEDEYWGVPLFAAIGTRSNKAVQAILEVQAEALAPTDRIHNLCKCYYREIIEDWGLPKDFRFMRQKTPLSHAAMYCGDVLLDILLATKRWMLDTRDEDGRTPLSNVVSQTENQSVINLLLCTVKSEAGWKDSYGWRRLSDAFKSSHRVAEVIKLLLKSGKVEVDSKDNNGRTPLSHAIESGCGNEKAIELLLELGNANADLMDGFGRTPASYATTNKCYVQGLIKKSKEMWNGVDKAASERWNAKPVYCGDRERYFSSHMSGCSCLDSSDLSTADARTKVYLRRLLHKTLRFNNFTKKKEEFFKNLYRE</sequence>
<accession>A0A2B7ZE75</accession>
<dbReference type="Gene3D" id="3.40.50.300">
    <property type="entry name" value="P-loop containing nucleotide triphosphate hydrolases"/>
    <property type="match status" value="1"/>
</dbReference>